<evidence type="ECO:0000313" key="6">
    <source>
        <dbReference type="EMBL" id="HIT49856.1"/>
    </source>
</evidence>
<evidence type="ECO:0000256" key="4">
    <source>
        <dbReference type="ARBA" id="ARBA00023136"/>
    </source>
</evidence>
<keyword evidence="2 5" id="KW-0812">Transmembrane</keyword>
<dbReference type="AlphaFoldDB" id="A0A9D1GSC3"/>
<keyword evidence="4 5" id="KW-0472">Membrane</keyword>
<dbReference type="SUPFAM" id="SSF161111">
    <property type="entry name" value="Cation efflux protein transmembrane domain-like"/>
    <property type="match status" value="1"/>
</dbReference>
<organism evidence="6 7">
    <name type="scientific">Candidatus Pelethenecus faecipullorum</name>
    <dbReference type="NCBI Taxonomy" id="2840900"/>
    <lineage>
        <taxon>Bacteria</taxon>
        <taxon>Bacillati</taxon>
        <taxon>Mycoplasmatota</taxon>
        <taxon>Mollicutes</taxon>
        <taxon>Candidatus Pelethenecus</taxon>
    </lineage>
</organism>
<reference evidence="6" key="2">
    <citation type="journal article" date="2021" name="PeerJ">
        <title>Extensive microbial diversity within the chicken gut microbiome revealed by metagenomics and culture.</title>
        <authorList>
            <person name="Gilroy R."/>
            <person name="Ravi A."/>
            <person name="Getino M."/>
            <person name="Pursley I."/>
            <person name="Horton D.L."/>
            <person name="Alikhan N.F."/>
            <person name="Baker D."/>
            <person name="Gharbi K."/>
            <person name="Hall N."/>
            <person name="Watson M."/>
            <person name="Adriaenssens E.M."/>
            <person name="Foster-Nyarko E."/>
            <person name="Jarju S."/>
            <person name="Secka A."/>
            <person name="Antonio M."/>
            <person name="Oren A."/>
            <person name="Chaudhuri R.R."/>
            <person name="La Ragione R."/>
            <person name="Hildebrand F."/>
            <person name="Pallen M.J."/>
        </authorList>
    </citation>
    <scope>NUCLEOTIDE SEQUENCE</scope>
    <source>
        <strain evidence="6">ChiW17-6978</strain>
    </source>
</reference>
<feature type="transmembrane region" description="Helical" evidence="5">
    <location>
        <begin position="53"/>
        <end position="74"/>
    </location>
</feature>
<name>A0A9D1GSC3_9MOLU</name>
<gene>
    <name evidence="6" type="ORF">IAD46_02395</name>
</gene>
<dbReference type="GO" id="GO:0016020">
    <property type="term" value="C:membrane"/>
    <property type="evidence" value="ECO:0007669"/>
    <property type="project" value="UniProtKB-SubCell"/>
</dbReference>
<evidence type="ECO:0000256" key="3">
    <source>
        <dbReference type="ARBA" id="ARBA00022989"/>
    </source>
</evidence>
<evidence type="ECO:0000256" key="1">
    <source>
        <dbReference type="ARBA" id="ARBA00004141"/>
    </source>
</evidence>
<feature type="transmembrane region" description="Helical" evidence="5">
    <location>
        <begin position="163"/>
        <end position="184"/>
    </location>
</feature>
<protein>
    <submittedName>
        <fullName evidence="6">Uncharacterized protein</fullName>
    </submittedName>
</protein>
<dbReference type="InterPro" id="IPR027469">
    <property type="entry name" value="Cation_efflux_TMD_sf"/>
</dbReference>
<evidence type="ECO:0000313" key="7">
    <source>
        <dbReference type="Proteomes" id="UP000886758"/>
    </source>
</evidence>
<keyword evidence="3 5" id="KW-1133">Transmembrane helix</keyword>
<feature type="transmembrane region" description="Helical" evidence="5">
    <location>
        <begin position="21"/>
        <end position="47"/>
    </location>
</feature>
<dbReference type="Proteomes" id="UP000886758">
    <property type="component" value="Unassembled WGS sequence"/>
</dbReference>
<sequence>MEKITDRLKKYALFRPVLENYGIRTITVTVGGAILNLLFAFCNGIVAWQYSSIWYGSIAGYYLMLAVQRLFILFSYYIVKKKSKDAFALAKGKQAVYLANGAVIVPLAIALAVASVQMVLSDRPAKTGDIMAITCAAYTFYKIGMAIRHFIKVRRMKDPFLQTIRNIGIVDALVSVLVLETTLIPTFGQMDQDMRLIVAISAFVIVSFTIGIGSYMIIEGTKRRTKMNRNVEEEHE</sequence>
<feature type="transmembrane region" description="Helical" evidence="5">
    <location>
        <begin position="95"/>
        <end position="118"/>
    </location>
</feature>
<dbReference type="EMBL" id="DVLF01000077">
    <property type="protein sequence ID" value="HIT49856.1"/>
    <property type="molecule type" value="Genomic_DNA"/>
</dbReference>
<evidence type="ECO:0000256" key="5">
    <source>
        <dbReference type="SAM" id="Phobius"/>
    </source>
</evidence>
<feature type="transmembrane region" description="Helical" evidence="5">
    <location>
        <begin position="130"/>
        <end position="151"/>
    </location>
</feature>
<comment type="subcellular location">
    <subcellularLocation>
        <location evidence="1">Membrane</location>
        <topology evidence="1">Multi-pass membrane protein</topology>
    </subcellularLocation>
</comment>
<proteinExistence type="predicted"/>
<evidence type="ECO:0000256" key="2">
    <source>
        <dbReference type="ARBA" id="ARBA00022692"/>
    </source>
</evidence>
<comment type="caution">
    <text evidence="6">The sequence shown here is derived from an EMBL/GenBank/DDBJ whole genome shotgun (WGS) entry which is preliminary data.</text>
</comment>
<dbReference type="Gene3D" id="1.20.1510.10">
    <property type="entry name" value="Cation efflux protein transmembrane domain"/>
    <property type="match status" value="1"/>
</dbReference>
<reference evidence="6" key="1">
    <citation type="submission" date="2020-10" db="EMBL/GenBank/DDBJ databases">
        <authorList>
            <person name="Gilroy R."/>
        </authorList>
    </citation>
    <scope>NUCLEOTIDE SEQUENCE</scope>
    <source>
        <strain evidence="6">ChiW17-6978</strain>
    </source>
</reference>
<accession>A0A9D1GSC3</accession>
<feature type="transmembrane region" description="Helical" evidence="5">
    <location>
        <begin position="196"/>
        <end position="218"/>
    </location>
</feature>